<proteinExistence type="predicted"/>
<feature type="transmembrane region" description="Helical" evidence="1">
    <location>
        <begin position="150"/>
        <end position="171"/>
    </location>
</feature>
<gene>
    <name evidence="2" type="ORF">PHJA_001422300</name>
</gene>
<dbReference type="GO" id="GO:0005840">
    <property type="term" value="C:ribosome"/>
    <property type="evidence" value="ECO:0007669"/>
    <property type="project" value="UniProtKB-KW"/>
</dbReference>
<organism evidence="2 3">
    <name type="scientific">Phtheirospermum japonicum</name>
    <dbReference type="NCBI Taxonomy" id="374723"/>
    <lineage>
        <taxon>Eukaryota</taxon>
        <taxon>Viridiplantae</taxon>
        <taxon>Streptophyta</taxon>
        <taxon>Embryophyta</taxon>
        <taxon>Tracheophyta</taxon>
        <taxon>Spermatophyta</taxon>
        <taxon>Magnoliopsida</taxon>
        <taxon>eudicotyledons</taxon>
        <taxon>Gunneridae</taxon>
        <taxon>Pentapetalae</taxon>
        <taxon>asterids</taxon>
        <taxon>lamiids</taxon>
        <taxon>Lamiales</taxon>
        <taxon>Orobanchaceae</taxon>
        <taxon>Orobanchaceae incertae sedis</taxon>
        <taxon>Phtheirospermum</taxon>
    </lineage>
</organism>
<dbReference type="Proteomes" id="UP000653305">
    <property type="component" value="Unassembled WGS sequence"/>
</dbReference>
<evidence type="ECO:0000313" key="2">
    <source>
        <dbReference type="EMBL" id="GFP92780.1"/>
    </source>
</evidence>
<keyword evidence="3" id="KW-1185">Reference proteome</keyword>
<evidence type="ECO:0000256" key="1">
    <source>
        <dbReference type="SAM" id="Phobius"/>
    </source>
</evidence>
<keyword evidence="2" id="KW-0687">Ribonucleoprotein</keyword>
<comment type="caution">
    <text evidence="2">The sequence shown here is derived from an EMBL/GenBank/DDBJ whole genome shotgun (WGS) entry which is preliminary data.</text>
</comment>
<keyword evidence="1" id="KW-0812">Transmembrane</keyword>
<dbReference type="AlphaFoldDB" id="A0A830BZ83"/>
<accession>A0A830BZ83</accession>
<dbReference type="OrthoDB" id="10544379at2759"/>
<reference evidence="2" key="1">
    <citation type="submission" date="2020-07" db="EMBL/GenBank/DDBJ databases">
        <title>Ethylene signaling mediates host invasion by parasitic plants.</title>
        <authorList>
            <person name="Yoshida S."/>
        </authorList>
    </citation>
    <scope>NUCLEOTIDE SEQUENCE</scope>
    <source>
        <strain evidence="2">Okayama</strain>
    </source>
</reference>
<evidence type="ECO:0000313" key="3">
    <source>
        <dbReference type="Proteomes" id="UP000653305"/>
    </source>
</evidence>
<protein>
    <submittedName>
        <fullName evidence="2">60S ribosomal protein l9</fullName>
    </submittedName>
</protein>
<name>A0A830BZ83_9LAMI</name>
<sequence>GTGSRNKLNIISIQNQFILDLLRSHNRNPFKHINLPHLLLAKEVTYLNSRPVVSNGSVDRKVSVHEMHLVAVALGDAVDQIVDVAQRRPDGGGGFPAAEPGVDLQLEIEVQVIEITGKLAPGTFDFDHFGPHPDLHALGDIHGVGGENRLHFLALVCSVCAVRGILIIFIIK</sequence>
<keyword evidence="1" id="KW-1133">Transmembrane helix</keyword>
<feature type="non-terminal residue" evidence="2">
    <location>
        <position position="1"/>
    </location>
</feature>
<dbReference type="EMBL" id="BMAC01000290">
    <property type="protein sequence ID" value="GFP92780.1"/>
    <property type="molecule type" value="Genomic_DNA"/>
</dbReference>
<keyword evidence="1" id="KW-0472">Membrane</keyword>
<keyword evidence="2" id="KW-0689">Ribosomal protein</keyword>